<evidence type="ECO:0000256" key="5">
    <source>
        <dbReference type="ARBA" id="ARBA00023002"/>
    </source>
</evidence>
<comment type="pathway">
    <text evidence="7">Cofactor biosynthesis; NAD(+) biosynthesis; quinolinate from L-kynurenine: step 3/3.</text>
</comment>
<dbReference type="GO" id="GO:0019805">
    <property type="term" value="P:quinolinate biosynthetic process"/>
    <property type="evidence" value="ECO:0007669"/>
    <property type="project" value="UniProtKB-UniRule"/>
</dbReference>
<evidence type="ECO:0000313" key="9">
    <source>
        <dbReference type="Proteomes" id="UP001232063"/>
    </source>
</evidence>
<dbReference type="PANTHER" id="PTHR15497:SF1">
    <property type="entry name" value="3-HYDROXYANTHRANILATE 3,4-DIOXYGENASE"/>
    <property type="match status" value="1"/>
</dbReference>
<comment type="cofactor">
    <cofactor evidence="7">
        <name>Fe(2+)</name>
        <dbReference type="ChEBI" id="CHEBI:29033"/>
    </cofactor>
    <text evidence="7">Binds 2 Fe(2+) ions per subunit.</text>
</comment>
<evidence type="ECO:0000313" key="8">
    <source>
        <dbReference type="EMBL" id="MDJ1504440.1"/>
    </source>
</evidence>
<feature type="binding site" evidence="7">
    <location>
        <position position="56"/>
    </location>
    <ligand>
        <name>Fe cation</name>
        <dbReference type="ChEBI" id="CHEBI:24875"/>
        <label>1</label>
        <note>catalytic</note>
    </ligand>
</feature>
<dbReference type="GO" id="GO:0043420">
    <property type="term" value="P:anthranilate metabolic process"/>
    <property type="evidence" value="ECO:0007669"/>
    <property type="project" value="UniProtKB-UniRule"/>
</dbReference>
<dbReference type="InterPro" id="IPR011051">
    <property type="entry name" value="RmlC_Cupin_sf"/>
</dbReference>
<keyword evidence="6 7" id="KW-0408">Iron</keyword>
<proteinExistence type="inferred from homology"/>
<dbReference type="GO" id="GO:0008198">
    <property type="term" value="F:ferrous iron binding"/>
    <property type="evidence" value="ECO:0007669"/>
    <property type="project" value="UniProtKB-UniRule"/>
</dbReference>
<dbReference type="GO" id="GO:0019363">
    <property type="term" value="P:pyridine nucleotide biosynthetic process"/>
    <property type="evidence" value="ECO:0007669"/>
    <property type="project" value="UniProtKB-KW"/>
</dbReference>
<dbReference type="NCBIfam" id="NF009763">
    <property type="entry name" value="PRK13264.1"/>
    <property type="match status" value="1"/>
</dbReference>
<keyword evidence="5 7" id="KW-0560">Oxidoreductase</keyword>
<evidence type="ECO:0000256" key="3">
    <source>
        <dbReference type="ARBA" id="ARBA00022723"/>
    </source>
</evidence>
<dbReference type="EC" id="1.13.11.6" evidence="7"/>
<feature type="binding site" evidence="7">
    <location>
        <position position="163"/>
    </location>
    <ligand>
        <name>Fe cation</name>
        <dbReference type="ChEBI" id="CHEBI:24875"/>
        <label>2</label>
    </ligand>
</feature>
<dbReference type="Pfam" id="PF06052">
    <property type="entry name" value="3-HAO"/>
    <property type="match status" value="1"/>
</dbReference>
<dbReference type="GO" id="GO:0006569">
    <property type="term" value="P:L-tryptophan catabolic process"/>
    <property type="evidence" value="ECO:0007669"/>
    <property type="project" value="UniProtKB-UniRule"/>
</dbReference>
<organism evidence="8 9">
    <name type="scientific">Xanthocytophaga agilis</name>
    <dbReference type="NCBI Taxonomy" id="3048010"/>
    <lineage>
        <taxon>Bacteria</taxon>
        <taxon>Pseudomonadati</taxon>
        <taxon>Bacteroidota</taxon>
        <taxon>Cytophagia</taxon>
        <taxon>Cytophagales</taxon>
        <taxon>Rhodocytophagaceae</taxon>
        <taxon>Xanthocytophaga</taxon>
    </lineage>
</organism>
<dbReference type="InterPro" id="IPR010329">
    <property type="entry name" value="3hydroanth_dOase"/>
</dbReference>
<feature type="binding site" evidence="7">
    <location>
        <position position="56"/>
    </location>
    <ligand>
        <name>substrate</name>
    </ligand>
</feature>
<dbReference type="CDD" id="cd06123">
    <property type="entry name" value="cupin_HAO"/>
    <property type="match status" value="1"/>
</dbReference>
<keyword evidence="9" id="KW-1185">Reference proteome</keyword>
<reference evidence="8" key="1">
    <citation type="submission" date="2023-05" db="EMBL/GenBank/DDBJ databases">
        <authorList>
            <person name="Zhang X."/>
        </authorList>
    </citation>
    <scope>NUCLEOTIDE SEQUENCE</scope>
    <source>
        <strain evidence="8">BD1B2-1</strain>
    </source>
</reference>
<dbReference type="Gene3D" id="2.60.120.10">
    <property type="entry name" value="Jelly Rolls"/>
    <property type="match status" value="1"/>
</dbReference>
<dbReference type="EMBL" id="JASJOU010000011">
    <property type="protein sequence ID" value="MDJ1504440.1"/>
    <property type="molecule type" value="Genomic_DNA"/>
</dbReference>
<keyword evidence="2 7" id="KW-0662">Pyridine nucleotide biosynthesis</keyword>
<evidence type="ECO:0000256" key="2">
    <source>
        <dbReference type="ARBA" id="ARBA00022642"/>
    </source>
</evidence>
<protein>
    <recommendedName>
        <fullName evidence="7">3-hydroxyanthranilate 3,4-dioxygenase</fullName>
        <ecNumber evidence="7">1.13.11.6</ecNumber>
    </recommendedName>
    <alternativeName>
        <fullName evidence="7">3-hydroxyanthranilate oxygenase</fullName>
        <shortName evidence="7">3-HAO</shortName>
    </alternativeName>
    <alternativeName>
        <fullName evidence="7">3-hydroxyanthranilic acid dioxygenase</fullName>
        <shortName evidence="7">HAD</shortName>
    </alternativeName>
</protein>
<feature type="binding site" evidence="7">
    <location>
        <position position="123"/>
    </location>
    <ligand>
        <name>Fe cation</name>
        <dbReference type="ChEBI" id="CHEBI:24875"/>
        <label>2</label>
    </ligand>
</feature>
<dbReference type="AlphaFoldDB" id="A0AAE3R756"/>
<evidence type="ECO:0000256" key="7">
    <source>
        <dbReference type="HAMAP-Rule" id="MF_00825"/>
    </source>
</evidence>
<feature type="binding site" evidence="7">
    <location>
        <position position="46"/>
    </location>
    <ligand>
        <name>O2</name>
        <dbReference type="ChEBI" id="CHEBI:15379"/>
    </ligand>
</feature>
<comment type="similarity">
    <text evidence="7">Belongs to the 3-HAO family.</text>
</comment>
<feature type="binding site" evidence="7">
    <location>
        <position position="98"/>
    </location>
    <ligand>
        <name>substrate</name>
    </ligand>
</feature>
<gene>
    <name evidence="7" type="primary">nbaC</name>
    <name evidence="8" type="ORF">QNI22_27515</name>
</gene>
<feature type="binding site" evidence="7">
    <location>
        <position position="50"/>
    </location>
    <ligand>
        <name>Fe cation</name>
        <dbReference type="ChEBI" id="CHEBI:24875"/>
        <label>1</label>
        <note>catalytic</note>
    </ligand>
</feature>
<keyword evidence="3 7" id="KW-0479">Metal-binding</keyword>
<accession>A0AAE3R756</accession>
<dbReference type="InterPro" id="IPR014710">
    <property type="entry name" value="RmlC-like_jellyroll"/>
</dbReference>
<dbReference type="Proteomes" id="UP001232063">
    <property type="component" value="Unassembled WGS sequence"/>
</dbReference>
<sequence length="171" mass="19691">MIQRPFNLQTWIDENRHLLKPPVGNQQVYKANEDFIVMVVGGPNSRKDFHDDAGEELFYQLEGEITLKIVENDQVVDIHLKAGDMFLLPPHVPHSPRRTAGSIGLVVERYRKPEELDGFLWFCENCGHKLYEEYTPVSDIVGQLPAIMDRFWASSELRTCKQCGTFMEKPS</sequence>
<dbReference type="NCBIfam" id="TIGR03037">
    <property type="entry name" value="anthran_nbaC"/>
    <property type="match status" value="1"/>
</dbReference>
<dbReference type="RefSeq" id="WP_314515712.1">
    <property type="nucleotide sequence ID" value="NZ_JASJOU010000011.1"/>
</dbReference>
<dbReference type="PANTHER" id="PTHR15497">
    <property type="entry name" value="3-HYDROXYANTHRANILATE 3,4-DIOXYGENASE"/>
    <property type="match status" value="1"/>
</dbReference>
<dbReference type="GO" id="GO:0000334">
    <property type="term" value="F:3-hydroxyanthranilate 3,4-dioxygenase activity"/>
    <property type="evidence" value="ECO:0007669"/>
    <property type="project" value="UniProtKB-UniRule"/>
</dbReference>
<comment type="catalytic activity">
    <reaction evidence="7">
        <text>3-hydroxyanthranilate + O2 = (2Z,4Z)-2-amino-3-carboxymuconate 6-semialdehyde</text>
        <dbReference type="Rhea" id="RHEA:17953"/>
        <dbReference type="ChEBI" id="CHEBI:15379"/>
        <dbReference type="ChEBI" id="CHEBI:36559"/>
        <dbReference type="ChEBI" id="CHEBI:77612"/>
        <dbReference type="EC" id="1.13.11.6"/>
    </reaction>
</comment>
<evidence type="ECO:0000256" key="1">
    <source>
        <dbReference type="ARBA" id="ARBA00002752"/>
    </source>
</evidence>
<evidence type="ECO:0000256" key="4">
    <source>
        <dbReference type="ARBA" id="ARBA00022964"/>
    </source>
</evidence>
<feature type="binding site" evidence="7">
    <location>
        <position position="126"/>
    </location>
    <ligand>
        <name>Fe cation</name>
        <dbReference type="ChEBI" id="CHEBI:24875"/>
        <label>2</label>
    </ligand>
</feature>
<comment type="caution">
    <text evidence="8">The sequence shown here is derived from an EMBL/GenBank/DDBJ whole genome shotgun (WGS) entry which is preliminary data.</text>
</comment>
<feature type="binding site" evidence="7">
    <location>
        <position position="94"/>
    </location>
    <ligand>
        <name>Fe cation</name>
        <dbReference type="ChEBI" id="CHEBI:24875"/>
        <label>1</label>
        <note>catalytic</note>
    </ligand>
</feature>
<dbReference type="HAMAP" id="MF_00825">
    <property type="entry name" value="3_HAO"/>
    <property type="match status" value="1"/>
</dbReference>
<dbReference type="SUPFAM" id="SSF51182">
    <property type="entry name" value="RmlC-like cupins"/>
    <property type="match status" value="1"/>
</dbReference>
<feature type="binding site" evidence="7">
    <location>
        <position position="160"/>
    </location>
    <ligand>
        <name>Fe cation</name>
        <dbReference type="ChEBI" id="CHEBI:24875"/>
        <label>2</label>
    </ligand>
</feature>
<comment type="function">
    <text evidence="1 7">Catalyzes the oxidative ring opening of 3-hydroxyanthranilate to 2-amino-3-carboxymuconate semialdehyde, which spontaneously cyclizes to quinolinate.</text>
</comment>
<evidence type="ECO:0000256" key="6">
    <source>
        <dbReference type="ARBA" id="ARBA00023004"/>
    </source>
</evidence>
<feature type="binding site" evidence="7">
    <location>
        <position position="108"/>
    </location>
    <ligand>
        <name>substrate</name>
    </ligand>
</feature>
<name>A0AAE3R756_9BACT</name>
<keyword evidence="4 7" id="KW-0223">Dioxygenase</keyword>